<dbReference type="AlphaFoldDB" id="S8FFA5"/>
<evidence type="ECO:0000313" key="3">
    <source>
        <dbReference type="Proteomes" id="UP000015241"/>
    </source>
</evidence>
<name>S8FFA5_FOMSC</name>
<sequence length="209" mass="24018">EGASWLQKPENMRFFTDKFGPNAVIRAKYYACLVRNAPTYLRPETDQTLRDLERENDWTKGEVIAAHWIKPVAKRRQGQERAHLILKLSTPQRANAVIMNGLSIMSCRLPVEKLRKEARRCLRCQKLEPGHMARDCDMIEDVCGTCGGLHSTQSCTEGTRLCVNCKATDHSSWDRKCPAFVEATRKVQKANTLEQYRFFPMADDPQTWD</sequence>
<dbReference type="SMART" id="SM00343">
    <property type="entry name" value="ZnF_C2HC"/>
    <property type="match status" value="2"/>
</dbReference>
<dbReference type="STRING" id="743788.S8FFA5"/>
<keyword evidence="3" id="KW-1185">Reference proteome</keyword>
<reference evidence="2 3" key="1">
    <citation type="journal article" date="2012" name="Science">
        <title>The Paleozoic origin of enzymatic lignin decomposition reconstructed from 31 fungal genomes.</title>
        <authorList>
            <person name="Floudas D."/>
            <person name="Binder M."/>
            <person name="Riley R."/>
            <person name="Barry K."/>
            <person name="Blanchette R.A."/>
            <person name="Henrissat B."/>
            <person name="Martinez A.T."/>
            <person name="Otillar R."/>
            <person name="Spatafora J.W."/>
            <person name="Yadav J.S."/>
            <person name="Aerts A."/>
            <person name="Benoit I."/>
            <person name="Boyd A."/>
            <person name="Carlson A."/>
            <person name="Copeland A."/>
            <person name="Coutinho P.M."/>
            <person name="de Vries R.P."/>
            <person name="Ferreira P."/>
            <person name="Findley K."/>
            <person name="Foster B."/>
            <person name="Gaskell J."/>
            <person name="Glotzer D."/>
            <person name="Gorecki P."/>
            <person name="Heitman J."/>
            <person name="Hesse C."/>
            <person name="Hori C."/>
            <person name="Igarashi K."/>
            <person name="Jurgens J.A."/>
            <person name="Kallen N."/>
            <person name="Kersten P."/>
            <person name="Kohler A."/>
            <person name="Kuees U."/>
            <person name="Kumar T.K.A."/>
            <person name="Kuo A."/>
            <person name="LaButti K."/>
            <person name="Larrondo L.F."/>
            <person name="Lindquist E."/>
            <person name="Ling A."/>
            <person name="Lombard V."/>
            <person name="Lucas S."/>
            <person name="Lundell T."/>
            <person name="Martin R."/>
            <person name="McLaughlin D.J."/>
            <person name="Morgenstern I."/>
            <person name="Morin E."/>
            <person name="Murat C."/>
            <person name="Nagy L.G."/>
            <person name="Nolan M."/>
            <person name="Ohm R.A."/>
            <person name="Patyshakuliyeva A."/>
            <person name="Rokas A."/>
            <person name="Ruiz-Duenas F.J."/>
            <person name="Sabat G."/>
            <person name="Salamov A."/>
            <person name="Samejima M."/>
            <person name="Schmutz J."/>
            <person name="Slot J.C."/>
            <person name="St John F."/>
            <person name="Stenlid J."/>
            <person name="Sun H."/>
            <person name="Sun S."/>
            <person name="Syed K."/>
            <person name="Tsang A."/>
            <person name="Wiebenga A."/>
            <person name="Young D."/>
            <person name="Pisabarro A."/>
            <person name="Eastwood D.C."/>
            <person name="Martin F."/>
            <person name="Cullen D."/>
            <person name="Grigoriev I.V."/>
            <person name="Hibbett D.S."/>
        </authorList>
    </citation>
    <scope>NUCLEOTIDE SEQUENCE</scope>
    <source>
        <strain evidence="3">FP-58527</strain>
    </source>
</reference>
<dbReference type="GO" id="GO:0008270">
    <property type="term" value="F:zinc ion binding"/>
    <property type="evidence" value="ECO:0007669"/>
    <property type="project" value="InterPro"/>
</dbReference>
<proteinExistence type="predicted"/>
<accession>S8FFA5</accession>
<feature type="domain" description="CCHC-type" evidence="1">
    <location>
        <begin position="120"/>
        <end position="138"/>
    </location>
</feature>
<dbReference type="InterPro" id="IPR001878">
    <property type="entry name" value="Znf_CCHC"/>
</dbReference>
<feature type="non-terminal residue" evidence="2">
    <location>
        <position position="209"/>
    </location>
</feature>
<evidence type="ECO:0000313" key="2">
    <source>
        <dbReference type="EMBL" id="EPS97079.1"/>
    </source>
</evidence>
<dbReference type="GO" id="GO:0003676">
    <property type="term" value="F:nucleic acid binding"/>
    <property type="evidence" value="ECO:0007669"/>
    <property type="project" value="InterPro"/>
</dbReference>
<dbReference type="Proteomes" id="UP000015241">
    <property type="component" value="Unassembled WGS sequence"/>
</dbReference>
<evidence type="ECO:0000259" key="1">
    <source>
        <dbReference type="SMART" id="SM00343"/>
    </source>
</evidence>
<dbReference type="InParanoid" id="S8FFA5"/>
<feature type="non-terminal residue" evidence="2">
    <location>
        <position position="1"/>
    </location>
</feature>
<gene>
    <name evidence="2" type="ORF">FOMPIDRAFT_1089853</name>
</gene>
<dbReference type="OrthoDB" id="4230923at2759"/>
<dbReference type="eggNOG" id="ENOG502S9VY">
    <property type="taxonomic scope" value="Eukaryota"/>
</dbReference>
<feature type="domain" description="CCHC-type" evidence="1">
    <location>
        <begin position="161"/>
        <end position="179"/>
    </location>
</feature>
<organism evidence="2 3">
    <name type="scientific">Fomitopsis schrenkii</name>
    <name type="common">Brown rot fungus</name>
    <dbReference type="NCBI Taxonomy" id="2126942"/>
    <lineage>
        <taxon>Eukaryota</taxon>
        <taxon>Fungi</taxon>
        <taxon>Dikarya</taxon>
        <taxon>Basidiomycota</taxon>
        <taxon>Agaricomycotina</taxon>
        <taxon>Agaricomycetes</taxon>
        <taxon>Polyporales</taxon>
        <taxon>Fomitopsis</taxon>
    </lineage>
</organism>
<dbReference type="EMBL" id="KE504180">
    <property type="protein sequence ID" value="EPS97079.1"/>
    <property type="molecule type" value="Genomic_DNA"/>
</dbReference>
<protein>
    <recommendedName>
        <fullName evidence="1">CCHC-type domain-containing protein</fullName>
    </recommendedName>
</protein>
<dbReference type="HOGENOM" id="CLU_083074_0_0_1"/>